<feature type="domain" description="DUF6535" evidence="2">
    <location>
        <begin position="2"/>
        <end position="95"/>
    </location>
</feature>
<gene>
    <name evidence="3" type="ORF">K435DRAFT_615879</name>
</gene>
<keyword evidence="1" id="KW-0812">Transmembrane</keyword>
<keyword evidence="1" id="KW-1133">Transmembrane helix</keyword>
<evidence type="ECO:0000256" key="1">
    <source>
        <dbReference type="SAM" id="Phobius"/>
    </source>
</evidence>
<dbReference type="Proteomes" id="UP000297245">
    <property type="component" value="Unassembled WGS sequence"/>
</dbReference>
<feature type="non-terminal residue" evidence="3">
    <location>
        <position position="136"/>
    </location>
</feature>
<keyword evidence="4" id="KW-1185">Reference proteome</keyword>
<evidence type="ECO:0000313" key="4">
    <source>
        <dbReference type="Proteomes" id="UP000297245"/>
    </source>
</evidence>
<proteinExistence type="predicted"/>
<dbReference type="Pfam" id="PF20153">
    <property type="entry name" value="DUF6535"/>
    <property type="match status" value="1"/>
</dbReference>
<dbReference type="InterPro" id="IPR045338">
    <property type="entry name" value="DUF6535"/>
</dbReference>
<accession>A0A4S8MQE2</accession>
<name>A0A4S8MQE2_DENBC</name>
<feature type="non-terminal residue" evidence="3">
    <location>
        <position position="1"/>
    </location>
</feature>
<feature type="transmembrane region" description="Helical" evidence="1">
    <location>
        <begin position="6"/>
        <end position="32"/>
    </location>
</feature>
<dbReference type="EMBL" id="ML179053">
    <property type="protein sequence ID" value="THV04809.1"/>
    <property type="molecule type" value="Genomic_DNA"/>
</dbReference>
<dbReference type="AlphaFoldDB" id="A0A4S8MQE2"/>
<feature type="transmembrane region" description="Helical" evidence="1">
    <location>
        <begin position="100"/>
        <end position="127"/>
    </location>
</feature>
<keyword evidence="1" id="KW-0472">Membrane</keyword>
<sequence length="136" mass="15620">PFELETAYVVCNTFWFLALALALTCSLFATFVQQWVRDFLHKTTVQRSPVAQARVLAFLYFGLRRFGMHTFVDVIPILLHISLLFFFAGLVAFLQPINRLLTYLMVCILGVFLLVYMSLSCIPLLYLDAPYRTPVS</sequence>
<evidence type="ECO:0000259" key="2">
    <source>
        <dbReference type="Pfam" id="PF20153"/>
    </source>
</evidence>
<reference evidence="3 4" key="1">
    <citation type="journal article" date="2019" name="Nat. Ecol. Evol.">
        <title>Megaphylogeny resolves global patterns of mushroom evolution.</title>
        <authorList>
            <person name="Varga T."/>
            <person name="Krizsan K."/>
            <person name="Foldi C."/>
            <person name="Dima B."/>
            <person name="Sanchez-Garcia M."/>
            <person name="Sanchez-Ramirez S."/>
            <person name="Szollosi G.J."/>
            <person name="Szarkandi J.G."/>
            <person name="Papp V."/>
            <person name="Albert L."/>
            <person name="Andreopoulos W."/>
            <person name="Angelini C."/>
            <person name="Antonin V."/>
            <person name="Barry K.W."/>
            <person name="Bougher N.L."/>
            <person name="Buchanan P."/>
            <person name="Buyck B."/>
            <person name="Bense V."/>
            <person name="Catcheside P."/>
            <person name="Chovatia M."/>
            <person name="Cooper J."/>
            <person name="Damon W."/>
            <person name="Desjardin D."/>
            <person name="Finy P."/>
            <person name="Geml J."/>
            <person name="Haridas S."/>
            <person name="Hughes K."/>
            <person name="Justo A."/>
            <person name="Karasinski D."/>
            <person name="Kautmanova I."/>
            <person name="Kiss B."/>
            <person name="Kocsube S."/>
            <person name="Kotiranta H."/>
            <person name="LaButti K.M."/>
            <person name="Lechner B.E."/>
            <person name="Liimatainen K."/>
            <person name="Lipzen A."/>
            <person name="Lukacs Z."/>
            <person name="Mihaltcheva S."/>
            <person name="Morgado L.N."/>
            <person name="Niskanen T."/>
            <person name="Noordeloos M.E."/>
            <person name="Ohm R.A."/>
            <person name="Ortiz-Santana B."/>
            <person name="Ovrebo C."/>
            <person name="Racz N."/>
            <person name="Riley R."/>
            <person name="Savchenko A."/>
            <person name="Shiryaev A."/>
            <person name="Soop K."/>
            <person name="Spirin V."/>
            <person name="Szebenyi C."/>
            <person name="Tomsovsky M."/>
            <person name="Tulloss R.E."/>
            <person name="Uehling J."/>
            <person name="Grigoriev I.V."/>
            <person name="Vagvolgyi C."/>
            <person name="Papp T."/>
            <person name="Martin F.M."/>
            <person name="Miettinen O."/>
            <person name="Hibbett D.S."/>
            <person name="Nagy L.G."/>
        </authorList>
    </citation>
    <scope>NUCLEOTIDE SEQUENCE [LARGE SCALE GENOMIC DNA]</scope>
    <source>
        <strain evidence="3 4">CBS 962.96</strain>
    </source>
</reference>
<organism evidence="3 4">
    <name type="scientific">Dendrothele bispora (strain CBS 962.96)</name>
    <dbReference type="NCBI Taxonomy" id="1314807"/>
    <lineage>
        <taxon>Eukaryota</taxon>
        <taxon>Fungi</taxon>
        <taxon>Dikarya</taxon>
        <taxon>Basidiomycota</taxon>
        <taxon>Agaricomycotina</taxon>
        <taxon>Agaricomycetes</taxon>
        <taxon>Agaricomycetidae</taxon>
        <taxon>Agaricales</taxon>
        <taxon>Agaricales incertae sedis</taxon>
        <taxon>Dendrothele</taxon>
    </lineage>
</organism>
<evidence type="ECO:0000313" key="3">
    <source>
        <dbReference type="EMBL" id="THV04809.1"/>
    </source>
</evidence>
<protein>
    <recommendedName>
        <fullName evidence="2">DUF6535 domain-containing protein</fullName>
    </recommendedName>
</protein>
<feature type="transmembrane region" description="Helical" evidence="1">
    <location>
        <begin position="74"/>
        <end position="94"/>
    </location>
</feature>
<dbReference type="OrthoDB" id="2973393at2759"/>